<keyword evidence="8" id="KW-0812">Transmembrane</keyword>
<dbReference type="EC" id="2.7.13.3" evidence="2"/>
<keyword evidence="8" id="KW-0472">Membrane</keyword>
<dbReference type="GO" id="GO:0005524">
    <property type="term" value="F:ATP binding"/>
    <property type="evidence" value="ECO:0007669"/>
    <property type="project" value="UniProtKB-KW"/>
</dbReference>
<evidence type="ECO:0000256" key="7">
    <source>
        <dbReference type="ARBA" id="ARBA00022840"/>
    </source>
</evidence>
<dbReference type="Proteomes" id="UP000249248">
    <property type="component" value="Unassembled WGS sequence"/>
</dbReference>
<accession>A0A2W1NAJ5</accession>
<evidence type="ECO:0000256" key="8">
    <source>
        <dbReference type="SAM" id="Phobius"/>
    </source>
</evidence>
<dbReference type="RefSeq" id="WP_111064023.1">
    <property type="nucleotide sequence ID" value="NZ_JBHUCU010000006.1"/>
</dbReference>
<comment type="caution">
    <text evidence="10">The sequence shown here is derived from an EMBL/GenBank/DDBJ whole genome shotgun (WGS) entry which is preliminary data.</text>
</comment>
<feature type="transmembrane region" description="Helical" evidence="8">
    <location>
        <begin position="49"/>
        <end position="68"/>
    </location>
</feature>
<dbReference type="InterPro" id="IPR011495">
    <property type="entry name" value="Sig_transdc_His_kin_sub2_dim/P"/>
</dbReference>
<dbReference type="InterPro" id="IPR036890">
    <property type="entry name" value="HATPase_C_sf"/>
</dbReference>
<name>A0A2W1NAJ5_9FLAO</name>
<keyword evidence="4" id="KW-0808">Transferase</keyword>
<dbReference type="Gene3D" id="3.30.450.20">
    <property type="entry name" value="PAS domain"/>
    <property type="match status" value="1"/>
</dbReference>
<evidence type="ECO:0000256" key="3">
    <source>
        <dbReference type="ARBA" id="ARBA00022553"/>
    </source>
</evidence>
<feature type="domain" description="Signal transduction histidine kinase subgroup 2 dimerisation and phosphoacceptor" evidence="9">
    <location>
        <begin position="213"/>
        <end position="286"/>
    </location>
</feature>
<dbReference type="PANTHER" id="PTHR41523">
    <property type="entry name" value="TWO-COMPONENT SYSTEM SENSOR PROTEIN"/>
    <property type="match status" value="1"/>
</dbReference>
<evidence type="ECO:0000256" key="1">
    <source>
        <dbReference type="ARBA" id="ARBA00000085"/>
    </source>
</evidence>
<gene>
    <name evidence="10" type="ORF">DNU06_13510</name>
</gene>
<feature type="transmembrane region" description="Helical" evidence="8">
    <location>
        <begin position="155"/>
        <end position="173"/>
    </location>
</feature>
<dbReference type="GO" id="GO:0004673">
    <property type="term" value="F:protein histidine kinase activity"/>
    <property type="evidence" value="ECO:0007669"/>
    <property type="project" value="UniProtKB-EC"/>
</dbReference>
<evidence type="ECO:0000259" key="9">
    <source>
        <dbReference type="Pfam" id="PF07568"/>
    </source>
</evidence>
<feature type="transmembrane region" description="Helical" evidence="8">
    <location>
        <begin position="74"/>
        <end position="94"/>
    </location>
</feature>
<keyword evidence="3" id="KW-0597">Phosphoprotein</keyword>
<dbReference type="Gene3D" id="3.30.565.10">
    <property type="entry name" value="Histidine kinase-like ATPase, C-terminal domain"/>
    <property type="match status" value="1"/>
</dbReference>
<feature type="transmembrane region" description="Helical" evidence="8">
    <location>
        <begin position="20"/>
        <end position="42"/>
    </location>
</feature>
<organism evidence="10 11">
    <name type="scientific">Putridiphycobacter roseus</name>
    <dbReference type="NCBI Taxonomy" id="2219161"/>
    <lineage>
        <taxon>Bacteria</taxon>
        <taxon>Pseudomonadati</taxon>
        <taxon>Bacteroidota</taxon>
        <taxon>Flavobacteriia</taxon>
        <taxon>Flavobacteriales</taxon>
        <taxon>Crocinitomicaceae</taxon>
        <taxon>Putridiphycobacter</taxon>
    </lineage>
</organism>
<dbReference type="Pfam" id="PF07568">
    <property type="entry name" value="HisKA_2"/>
    <property type="match status" value="1"/>
</dbReference>
<proteinExistence type="predicted"/>
<evidence type="ECO:0000313" key="10">
    <source>
        <dbReference type="EMBL" id="PZE16325.1"/>
    </source>
</evidence>
<keyword evidence="8" id="KW-1133">Transmembrane helix</keyword>
<protein>
    <recommendedName>
        <fullName evidence="2">histidine kinase</fullName>
        <ecNumber evidence="2">2.7.13.3</ecNumber>
    </recommendedName>
</protein>
<comment type="catalytic activity">
    <reaction evidence="1">
        <text>ATP + protein L-histidine = ADP + protein N-phospho-L-histidine.</text>
        <dbReference type="EC" id="2.7.13.3"/>
    </reaction>
</comment>
<dbReference type="EMBL" id="QKSB01000009">
    <property type="protein sequence ID" value="PZE16325.1"/>
    <property type="molecule type" value="Genomic_DNA"/>
</dbReference>
<keyword evidence="11" id="KW-1185">Reference proteome</keyword>
<feature type="transmembrane region" description="Helical" evidence="8">
    <location>
        <begin position="123"/>
        <end position="143"/>
    </location>
</feature>
<sequence length="403" mass="45940">MNLFNYNINSSLDFYEKSKFLLAWRVNLIFSVVFFGLCILYINSPIEELKMYFICFIISMLCLGYLFFIKKAGLVYLIASFLGTIILFFTINILPRSNHSADYCWIGLVILFAFFGLGKRNGIFITALNGITVIFSAIYTGNLYTENLIALERNVVINVEVFTALSLSAYIIYEFLTINNYYHAEIELANSELRAQNEIIKVQNDEKTVLIKEIHHRVKNNLQIIISLLRLQQYEIQSEDVKKQFGDAINRIMAMSLIHQKLYLGDSLSKVNLEEYINDLCKDISSISNLSKPIEYDIQVSVAGLNLKTIIPIGLMINELATNSIKHAFQNSVHPLIRIQLCEADLGQLSMCYFDNGNWSEQTRGHKGFGLELIETLTEQLDGSFTCDIDAAGTTFMFQISNI</sequence>
<evidence type="ECO:0000256" key="2">
    <source>
        <dbReference type="ARBA" id="ARBA00012438"/>
    </source>
</evidence>
<reference evidence="10 11" key="1">
    <citation type="submission" date="2018-06" db="EMBL/GenBank/DDBJ databases">
        <title>The draft genome sequence of Crocinitomix sp. SM1701.</title>
        <authorList>
            <person name="Zhang X."/>
        </authorList>
    </citation>
    <scope>NUCLEOTIDE SEQUENCE [LARGE SCALE GENOMIC DNA]</scope>
    <source>
        <strain evidence="10 11">SM1701</strain>
    </source>
</reference>
<keyword evidence="5" id="KW-0547">Nucleotide-binding</keyword>
<keyword evidence="6" id="KW-0418">Kinase</keyword>
<dbReference type="OrthoDB" id="9767435at2"/>
<dbReference type="AlphaFoldDB" id="A0A2W1NAJ5"/>
<evidence type="ECO:0000313" key="11">
    <source>
        <dbReference type="Proteomes" id="UP000249248"/>
    </source>
</evidence>
<evidence type="ECO:0000256" key="4">
    <source>
        <dbReference type="ARBA" id="ARBA00022679"/>
    </source>
</evidence>
<dbReference type="PANTHER" id="PTHR41523:SF8">
    <property type="entry name" value="ETHYLENE RESPONSE SENSOR PROTEIN"/>
    <property type="match status" value="1"/>
</dbReference>
<evidence type="ECO:0000256" key="6">
    <source>
        <dbReference type="ARBA" id="ARBA00022777"/>
    </source>
</evidence>
<feature type="transmembrane region" description="Helical" evidence="8">
    <location>
        <begin position="101"/>
        <end position="117"/>
    </location>
</feature>
<evidence type="ECO:0000256" key="5">
    <source>
        <dbReference type="ARBA" id="ARBA00022741"/>
    </source>
</evidence>
<dbReference type="SUPFAM" id="SSF55874">
    <property type="entry name" value="ATPase domain of HSP90 chaperone/DNA topoisomerase II/histidine kinase"/>
    <property type="match status" value="1"/>
</dbReference>
<keyword evidence="7" id="KW-0067">ATP-binding</keyword>